<sequence>MLEDEMKRLTFLLVTPIALFACGEPEGAETDLSTQDTVAEDAMAEDIVADDAMTEDSAYADAEEEVTEAEADIPGGEDEGDSGPDGY</sequence>
<feature type="compositionally biased region" description="Acidic residues" evidence="1">
    <location>
        <begin position="61"/>
        <end position="87"/>
    </location>
</feature>
<comment type="caution">
    <text evidence="2">The sequence shown here is derived from an EMBL/GenBank/DDBJ whole genome shotgun (WGS) entry which is preliminary data.</text>
</comment>
<keyword evidence="3" id="KW-1185">Reference proteome</keyword>
<organism evidence="2 3">
    <name type="scientific">Alteriqipengyuania lutimaris</name>
    <dbReference type="NCBI Taxonomy" id="1538146"/>
    <lineage>
        <taxon>Bacteria</taxon>
        <taxon>Pseudomonadati</taxon>
        <taxon>Pseudomonadota</taxon>
        <taxon>Alphaproteobacteria</taxon>
        <taxon>Sphingomonadales</taxon>
        <taxon>Erythrobacteraceae</taxon>
        <taxon>Alteriqipengyuania</taxon>
    </lineage>
</organism>
<dbReference type="Proteomes" id="UP000254101">
    <property type="component" value="Unassembled WGS sequence"/>
</dbReference>
<dbReference type="PROSITE" id="PS51257">
    <property type="entry name" value="PROKAR_LIPOPROTEIN"/>
    <property type="match status" value="1"/>
</dbReference>
<proteinExistence type="predicted"/>
<accession>A0A395LJE7</accession>
<evidence type="ECO:0000313" key="3">
    <source>
        <dbReference type="Proteomes" id="UP000254101"/>
    </source>
</evidence>
<dbReference type="EMBL" id="QRBB01000001">
    <property type="protein sequence ID" value="RDS76427.1"/>
    <property type="molecule type" value="Genomic_DNA"/>
</dbReference>
<reference evidence="2 3" key="1">
    <citation type="submission" date="2018-07" db="EMBL/GenBank/DDBJ databases">
        <title>Erythrobacter nanhaiensis sp. nov., a novel member of the genus Erythrobacter isolated from the South China Sea.</title>
        <authorList>
            <person name="Chen X."/>
            <person name="Liu J."/>
        </authorList>
    </citation>
    <scope>NUCLEOTIDE SEQUENCE [LARGE SCALE GENOMIC DNA]</scope>
    <source>
        <strain evidence="2 3">S-5</strain>
    </source>
</reference>
<evidence type="ECO:0000313" key="2">
    <source>
        <dbReference type="EMBL" id="RDS76427.1"/>
    </source>
</evidence>
<name>A0A395LJE7_9SPHN</name>
<gene>
    <name evidence="2" type="ORF">DL238_01590</name>
</gene>
<dbReference type="AlphaFoldDB" id="A0A395LJE7"/>
<feature type="region of interest" description="Disordered" evidence="1">
    <location>
        <begin position="57"/>
        <end position="87"/>
    </location>
</feature>
<evidence type="ECO:0000256" key="1">
    <source>
        <dbReference type="SAM" id="MobiDB-lite"/>
    </source>
</evidence>
<protein>
    <submittedName>
        <fullName evidence="2">Uncharacterized protein</fullName>
    </submittedName>
</protein>